<dbReference type="InterPro" id="IPR043502">
    <property type="entry name" value="DNA/RNA_pol_sf"/>
</dbReference>
<dbReference type="EMBL" id="CAJOBG010002832">
    <property type="protein sequence ID" value="CAF4030584.1"/>
    <property type="molecule type" value="Genomic_DNA"/>
</dbReference>
<sequence>MNQFYQWGFHANDQKVVDEVLSEWFTAGTLDNILTHWENKTQKKVEREQVSLNILCYNVQGWGSRSLEVIDIVDKIEASICVFTEVGELWNASQIPHFNIFHQHGTNKSGGVCIAIRKHLKESRIDLNIENTIIVDVDGLSETVRIIAIYWPAGQTRVLGELESYITKNTIITGDFNASVKEWGSTTADKRGRILKEWAEKNNLCYIPSLSNSSKRSNRNIDLAFANLGGTRGETLKMGTSDHWSIMITCENLVFDKNSIFPHVYWKAYEVILTLLQEFWQKEQIRGMLADDPGESIRYRIPSDSMGSYHPTKSHISDPYEVQIDIEYLELMNKLALFNENVETTNTVEIKKHILRLKPKKSCGFDAVSNYMIKRIPPGYINCLANCFNTWLEEYRYPDVWKLAKIITLNKIKAGVPRCEQTRPISLLATHSNLFEKIMLERIRLWAETNSLVPIEQSGFRPGFIVKLNRLSIPLGLLKLIESWLNDRRAYVIFGENKSDIFCTYVGLPQGSSLSPYLFIVYHCDLVACVGAHSSHIFANDLNILISAPICREIKPMIKFLEEEGTKICNQIANYSKKMETTS</sequence>
<evidence type="ECO:0000259" key="1">
    <source>
        <dbReference type="Pfam" id="PF14529"/>
    </source>
</evidence>
<dbReference type="InterPro" id="IPR036691">
    <property type="entry name" value="Endo/exonu/phosph_ase_sf"/>
</dbReference>
<feature type="domain" description="Endonuclease/exonuclease/phosphatase" evidence="1">
    <location>
        <begin position="145"/>
        <end position="246"/>
    </location>
</feature>
<dbReference type="AlphaFoldDB" id="A0A819QFQ9"/>
<name>A0A819QFQ9_9BILA</name>
<comment type="caution">
    <text evidence="2">The sequence shown here is derived from an EMBL/GenBank/DDBJ whole genome shotgun (WGS) entry which is preliminary data.</text>
</comment>
<dbReference type="PANTHER" id="PTHR36688">
    <property type="entry name" value="ENDO/EXONUCLEASE/PHOSPHATASE DOMAIN-CONTAINING PROTEIN"/>
    <property type="match status" value="1"/>
</dbReference>
<dbReference type="Gene3D" id="3.60.10.10">
    <property type="entry name" value="Endonuclease/exonuclease/phosphatase"/>
    <property type="match status" value="1"/>
</dbReference>
<organism evidence="2 3">
    <name type="scientific">Rotaria magnacalcarata</name>
    <dbReference type="NCBI Taxonomy" id="392030"/>
    <lineage>
        <taxon>Eukaryota</taxon>
        <taxon>Metazoa</taxon>
        <taxon>Spiralia</taxon>
        <taxon>Gnathifera</taxon>
        <taxon>Rotifera</taxon>
        <taxon>Eurotatoria</taxon>
        <taxon>Bdelloidea</taxon>
        <taxon>Philodinida</taxon>
        <taxon>Philodinidae</taxon>
        <taxon>Rotaria</taxon>
    </lineage>
</organism>
<protein>
    <recommendedName>
        <fullName evidence="1">Endonuclease/exonuclease/phosphatase domain-containing protein</fullName>
    </recommendedName>
</protein>
<dbReference type="SUPFAM" id="SSF56219">
    <property type="entry name" value="DNase I-like"/>
    <property type="match status" value="1"/>
</dbReference>
<dbReference type="PANTHER" id="PTHR36688:SF2">
    <property type="entry name" value="ENDONUCLEASE_EXONUCLEASE_PHOSPHATASE DOMAIN-CONTAINING PROTEIN"/>
    <property type="match status" value="1"/>
</dbReference>
<reference evidence="2" key="1">
    <citation type="submission" date="2021-02" db="EMBL/GenBank/DDBJ databases">
        <authorList>
            <person name="Nowell W R."/>
        </authorList>
    </citation>
    <scope>NUCLEOTIDE SEQUENCE</scope>
</reference>
<dbReference type="Proteomes" id="UP000663866">
    <property type="component" value="Unassembled WGS sequence"/>
</dbReference>
<dbReference type="InterPro" id="IPR005135">
    <property type="entry name" value="Endo/exonuclease/phosphatase"/>
</dbReference>
<evidence type="ECO:0000313" key="3">
    <source>
        <dbReference type="Proteomes" id="UP000663866"/>
    </source>
</evidence>
<dbReference type="InterPro" id="IPR052560">
    <property type="entry name" value="RdDP_mobile_element"/>
</dbReference>
<accession>A0A819QFQ9</accession>
<dbReference type="SUPFAM" id="SSF56672">
    <property type="entry name" value="DNA/RNA polymerases"/>
    <property type="match status" value="1"/>
</dbReference>
<proteinExistence type="predicted"/>
<keyword evidence="3" id="KW-1185">Reference proteome</keyword>
<evidence type="ECO:0000313" key="2">
    <source>
        <dbReference type="EMBL" id="CAF4030584.1"/>
    </source>
</evidence>
<gene>
    <name evidence="2" type="ORF">OVN521_LOCUS16773</name>
</gene>
<dbReference type="GO" id="GO:0003824">
    <property type="term" value="F:catalytic activity"/>
    <property type="evidence" value="ECO:0007669"/>
    <property type="project" value="InterPro"/>
</dbReference>
<dbReference type="Pfam" id="PF14529">
    <property type="entry name" value="Exo_endo_phos_2"/>
    <property type="match status" value="1"/>
</dbReference>